<dbReference type="Gene3D" id="3.90.550.10">
    <property type="entry name" value="Spore Coat Polysaccharide Biosynthesis Protein SpsA, Chain A"/>
    <property type="match status" value="1"/>
</dbReference>
<name>A0A5Q0CD17_9HYPH</name>
<protein>
    <submittedName>
        <fullName evidence="1">Pseudaminic acid cytidylyltransferase</fullName>
        <ecNumber evidence="1">2.7.7.81</ecNumber>
    </submittedName>
</protein>
<evidence type="ECO:0000313" key="2">
    <source>
        <dbReference type="Proteomes" id="UP000326881"/>
    </source>
</evidence>
<sequence length="233" mass="25908">MVIALIPARGGSKRIPRKNIKLFAGRPMIGWAIETATKCGCFERVVVSTDSEEIALVSRSLGAEVPFIRPAHLADDHADTASVVQHSLDELQVQDELLCCIYATTPMLLSDDIVAGIEAVQKDPAVQYAFTVGEFSCPIERALRLTGKGGVEPIYPENMTKRTQDLSHAFFDAGQFYVGRVSAWKRRLPIFGPYSTPIRLPAHRAIDIDNEQDWRRAELLFELVRGANKSIRE</sequence>
<dbReference type="EC" id="2.7.7.81" evidence="1"/>
<dbReference type="OrthoDB" id="9805604at2"/>
<dbReference type="InterPro" id="IPR029044">
    <property type="entry name" value="Nucleotide-diphossugar_trans"/>
</dbReference>
<dbReference type="NCBIfam" id="TIGR03584">
    <property type="entry name" value="PseF"/>
    <property type="match status" value="1"/>
</dbReference>
<accession>A0A5Q0CD17</accession>
<organism evidence="1 2">
    <name type="scientific">Rhizobium grahamii</name>
    <dbReference type="NCBI Taxonomy" id="1120045"/>
    <lineage>
        <taxon>Bacteria</taxon>
        <taxon>Pseudomonadati</taxon>
        <taxon>Pseudomonadota</taxon>
        <taxon>Alphaproteobacteria</taxon>
        <taxon>Hyphomicrobiales</taxon>
        <taxon>Rhizobiaceae</taxon>
        <taxon>Rhizobium/Agrobacterium group</taxon>
        <taxon>Rhizobium</taxon>
    </lineage>
</organism>
<dbReference type="KEGG" id="rgr:FZ934_17375"/>
<proteinExistence type="predicted"/>
<evidence type="ECO:0000313" key="1">
    <source>
        <dbReference type="EMBL" id="QFY62010.1"/>
    </source>
</evidence>
<dbReference type="AlphaFoldDB" id="A0A5Q0CD17"/>
<dbReference type="GO" id="GO:0008781">
    <property type="term" value="F:N-acylneuraminate cytidylyltransferase activity"/>
    <property type="evidence" value="ECO:0007669"/>
    <property type="project" value="TreeGrafter"/>
</dbReference>
<reference evidence="1 2" key="1">
    <citation type="submission" date="2019-08" db="EMBL/GenBank/DDBJ databases">
        <title>Prosopis cineraria nodule microbiome.</title>
        <authorList>
            <person name="Ali R."/>
            <person name="Chaluvadi S.R."/>
            <person name="Wang X."/>
        </authorList>
    </citation>
    <scope>NUCLEOTIDE SEQUENCE [LARGE SCALE GENOMIC DNA]</scope>
    <source>
        <strain evidence="1 2">BG7</strain>
    </source>
</reference>
<dbReference type="Proteomes" id="UP000326881">
    <property type="component" value="Chromosome"/>
</dbReference>
<dbReference type="CDD" id="cd02513">
    <property type="entry name" value="CMP-NeuAc_Synthase"/>
    <property type="match status" value="1"/>
</dbReference>
<dbReference type="PANTHER" id="PTHR21485:SF6">
    <property type="entry name" value="N-ACYLNEURAMINATE CYTIDYLYLTRANSFERASE-RELATED"/>
    <property type="match status" value="1"/>
</dbReference>
<dbReference type="InterPro" id="IPR020039">
    <property type="entry name" value="PseF"/>
</dbReference>
<dbReference type="EMBL" id="CP043498">
    <property type="protein sequence ID" value="QFY62010.1"/>
    <property type="molecule type" value="Genomic_DNA"/>
</dbReference>
<dbReference type="InterPro" id="IPR003329">
    <property type="entry name" value="Cytidylyl_trans"/>
</dbReference>
<dbReference type="PANTHER" id="PTHR21485">
    <property type="entry name" value="HAD SUPERFAMILY MEMBERS CMAS AND KDSC"/>
    <property type="match status" value="1"/>
</dbReference>
<dbReference type="InterPro" id="IPR050793">
    <property type="entry name" value="CMP-NeuNAc_synthase"/>
</dbReference>
<dbReference type="Pfam" id="PF02348">
    <property type="entry name" value="CTP_transf_3"/>
    <property type="match status" value="1"/>
</dbReference>
<gene>
    <name evidence="1" type="primary">pseF</name>
    <name evidence="1" type="ORF">FZ934_17375</name>
</gene>
<dbReference type="RefSeq" id="WP_153272065.1">
    <property type="nucleotide sequence ID" value="NZ_CP043498.1"/>
</dbReference>
<keyword evidence="1" id="KW-0808">Transferase</keyword>
<keyword evidence="2" id="KW-1185">Reference proteome</keyword>
<keyword evidence="1" id="KW-0548">Nucleotidyltransferase</keyword>
<dbReference type="SUPFAM" id="SSF53448">
    <property type="entry name" value="Nucleotide-diphospho-sugar transferases"/>
    <property type="match status" value="1"/>
</dbReference>